<name>A0ABS0UJ15_9PSED</name>
<evidence type="ECO:0000313" key="1">
    <source>
        <dbReference type="EMBL" id="MBI6564413.1"/>
    </source>
</evidence>
<reference evidence="1 2" key="1">
    <citation type="submission" date="2020-12" db="EMBL/GenBank/DDBJ databases">
        <title>Comparative genomic insights into the epidemiology and virulence of plant pathogenic Pseudomonads from Turkey.</title>
        <authorList>
            <person name="Dillon M."/>
            <person name="Ruiz-Bedoya T."/>
            <person name="Bendalovic-Torma C."/>
            <person name="Guttman K.M."/>
            <person name="Kwak H."/>
            <person name="Middleton M.A."/>
            <person name="Wang P.W."/>
            <person name="Horuz S."/>
            <person name="Aysan Y."/>
            <person name="Guttman D.S."/>
        </authorList>
    </citation>
    <scope>NUCLEOTIDE SEQUENCE [LARGE SCALE GENOMIC DNA]</scope>
    <source>
        <strain evidence="1 2">S5_IA_2b</strain>
    </source>
</reference>
<sequence length="306" mass="33289">MPRLRKGHLDTTAADECSTLACALRSVVPDQSACRVIDPDQAVNVAGLSRAIRVTLAIGLFTTTGLAQAERALIQPAQIQEAITLETTIEAQSATTAPTDTAWYVVLKGTTPVLITAPHATQPYREGDYRYSDGAATAALAKLLHSLTCATVIYTQYRSPSDPNYYDDNAFKAQVAELIKQQKPQLLIDLHGSSTSRPYDVDFGTMEGASLLGRTDIVSGLRKALRKEGLRNFSDNYFPATKNQTLTRFASSLGVPSVQLEINSTWLLPSVGDIYAQRFAQLLQGITRYIRNRTGNFDGACRADAL</sequence>
<dbReference type="EMBL" id="JAEILG010000017">
    <property type="protein sequence ID" value="MBI6564413.1"/>
    <property type="molecule type" value="Genomic_DNA"/>
</dbReference>
<gene>
    <name evidence="1" type="ORF">YA0852_09930</name>
</gene>
<dbReference type="SUPFAM" id="SSF53187">
    <property type="entry name" value="Zn-dependent exopeptidases"/>
    <property type="match status" value="1"/>
</dbReference>
<protein>
    <submittedName>
        <fullName evidence="1">Ketol-acid reductoisomerase</fullName>
    </submittedName>
</protein>
<dbReference type="Gene3D" id="3.40.630.40">
    <property type="entry name" value="Zn-dependent exopeptidases"/>
    <property type="match status" value="1"/>
</dbReference>
<dbReference type="Proteomes" id="UP000648914">
    <property type="component" value="Unassembled WGS sequence"/>
</dbReference>
<dbReference type="RefSeq" id="WP_198720140.1">
    <property type="nucleotide sequence ID" value="NZ_JAEIKU010000066.1"/>
</dbReference>
<accession>A0ABS0UJ15</accession>
<keyword evidence="2" id="KW-1185">Reference proteome</keyword>
<comment type="caution">
    <text evidence="1">The sequence shown here is derived from an EMBL/GenBank/DDBJ whole genome shotgun (WGS) entry which is preliminary data.</text>
</comment>
<evidence type="ECO:0000313" key="2">
    <source>
        <dbReference type="Proteomes" id="UP000648914"/>
    </source>
</evidence>
<organism evidence="1 2">
    <name type="scientific">Pseudomonas synxantha</name>
    <dbReference type="NCBI Taxonomy" id="47883"/>
    <lineage>
        <taxon>Bacteria</taxon>
        <taxon>Pseudomonadati</taxon>
        <taxon>Pseudomonadota</taxon>
        <taxon>Gammaproteobacteria</taxon>
        <taxon>Pseudomonadales</taxon>
        <taxon>Pseudomonadaceae</taxon>
        <taxon>Pseudomonas</taxon>
    </lineage>
</organism>
<proteinExistence type="predicted"/>